<comment type="similarity">
    <text evidence="2">Belongs to the cytochrome P450 family.</text>
</comment>
<keyword evidence="3" id="KW-0349">Heme</keyword>
<proteinExistence type="inferred from homology"/>
<comment type="caution">
    <text evidence="8">The sequence shown here is derived from an EMBL/GenBank/DDBJ whole genome shotgun (WGS) entry which is preliminary data.</text>
</comment>
<evidence type="ECO:0008006" key="10">
    <source>
        <dbReference type="Google" id="ProtNLM"/>
    </source>
</evidence>
<dbReference type="GO" id="GO:0005506">
    <property type="term" value="F:iron ion binding"/>
    <property type="evidence" value="ECO:0007669"/>
    <property type="project" value="InterPro"/>
</dbReference>
<reference evidence="8 9" key="1">
    <citation type="submission" date="2018-04" db="EMBL/GenBank/DDBJ databases">
        <title>The genome of golden apple snail Pomacea canaliculata provides insight into stress tolerance and invasive adaptation.</title>
        <authorList>
            <person name="Liu C."/>
            <person name="Liu B."/>
            <person name="Ren Y."/>
            <person name="Zhang Y."/>
            <person name="Wang H."/>
            <person name="Li S."/>
            <person name="Jiang F."/>
            <person name="Yin L."/>
            <person name="Zhang G."/>
            <person name="Qian W."/>
            <person name="Fan W."/>
        </authorList>
    </citation>
    <scope>NUCLEOTIDE SEQUENCE [LARGE SCALE GENOMIC DNA]</scope>
    <source>
        <strain evidence="8">SZHN2017</strain>
        <tissue evidence="8">Muscle</tissue>
    </source>
</reference>
<gene>
    <name evidence="8" type="ORF">C0Q70_01408</name>
</gene>
<evidence type="ECO:0000256" key="3">
    <source>
        <dbReference type="ARBA" id="ARBA00022617"/>
    </source>
</evidence>
<dbReference type="OrthoDB" id="1470350at2759"/>
<keyword evidence="6" id="KW-0408">Iron</keyword>
<protein>
    <recommendedName>
        <fullName evidence="10">Cytochrome P450</fullName>
    </recommendedName>
</protein>
<keyword evidence="4" id="KW-0479">Metal-binding</keyword>
<dbReference type="InterPro" id="IPR050705">
    <property type="entry name" value="Cytochrome_P450_3A"/>
</dbReference>
<organism evidence="8 9">
    <name type="scientific">Pomacea canaliculata</name>
    <name type="common">Golden apple snail</name>
    <dbReference type="NCBI Taxonomy" id="400727"/>
    <lineage>
        <taxon>Eukaryota</taxon>
        <taxon>Metazoa</taxon>
        <taxon>Spiralia</taxon>
        <taxon>Lophotrochozoa</taxon>
        <taxon>Mollusca</taxon>
        <taxon>Gastropoda</taxon>
        <taxon>Caenogastropoda</taxon>
        <taxon>Architaenioglossa</taxon>
        <taxon>Ampullarioidea</taxon>
        <taxon>Ampullariidae</taxon>
        <taxon>Pomacea</taxon>
    </lineage>
</organism>
<name>A0A2T7PZD3_POMCA</name>
<dbReference type="GO" id="GO:0016705">
    <property type="term" value="F:oxidoreductase activity, acting on paired donors, with incorporation or reduction of molecular oxygen"/>
    <property type="evidence" value="ECO:0007669"/>
    <property type="project" value="InterPro"/>
</dbReference>
<dbReference type="SUPFAM" id="SSF48264">
    <property type="entry name" value="Cytochrome P450"/>
    <property type="match status" value="1"/>
</dbReference>
<evidence type="ECO:0000256" key="4">
    <source>
        <dbReference type="ARBA" id="ARBA00022723"/>
    </source>
</evidence>
<dbReference type="PANTHER" id="PTHR24302">
    <property type="entry name" value="CYTOCHROME P450 FAMILY 3"/>
    <property type="match status" value="1"/>
</dbReference>
<dbReference type="EMBL" id="PZQS01000001">
    <property type="protein sequence ID" value="PVD38785.1"/>
    <property type="molecule type" value="Genomic_DNA"/>
</dbReference>
<dbReference type="PRINTS" id="PR00463">
    <property type="entry name" value="EP450I"/>
</dbReference>
<keyword evidence="5" id="KW-0560">Oxidoreductase</keyword>
<evidence type="ECO:0000313" key="8">
    <source>
        <dbReference type="EMBL" id="PVD38785.1"/>
    </source>
</evidence>
<dbReference type="AlphaFoldDB" id="A0A2T7PZD3"/>
<evidence type="ECO:0000256" key="6">
    <source>
        <dbReference type="ARBA" id="ARBA00023004"/>
    </source>
</evidence>
<dbReference type="STRING" id="400727.A0A2T7PZD3"/>
<dbReference type="PANTHER" id="PTHR24302:SF15">
    <property type="entry name" value="FATTY-ACID PEROXYGENASE"/>
    <property type="match status" value="1"/>
</dbReference>
<dbReference type="Proteomes" id="UP000245119">
    <property type="component" value="Linkage Group LG1"/>
</dbReference>
<dbReference type="InterPro" id="IPR036396">
    <property type="entry name" value="Cyt_P450_sf"/>
</dbReference>
<keyword evidence="9" id="KW-1185">Reference proteome</keyword>
<sequence length="478" mass="54326">MSRIVFPVFQRFVQSQSPLVSQGRRQQPCLLSVDFLNGITGCECKVRLRHLKRHFSIFERLNIPGPKPSILVGNLREIMKKGQFHATVEWSQKYGRVFGFFEGYTPVLSISDPDILSQILGKDASNFMSRKPFPLAPRKSLGLFLENGHQWRRSRSLLTPAFSSGKLKQMMNIMTTSADMLVENLSSRCRGREGTVDMYSAFQSLSLDVIGRCAFGLQTRAQTDPNDEFLITINSCQKVLDNTGMSIHEGSVSFSTTVAVPFLSTFIFALKNMVVFFGMNPVVWLRLRLREVIRIRKEMGPNNRITDLVQLMLFPPTHRSHVEGTGDEDASHEDKLHAKMTEREVVAQSLTFLLAGYETTSAVLALLSHLLAHNPHVQARLLQEIDSLPNKEVTYQTVQKMEYFDMVFDEACRLFPTASLIVTRKADKAREFKGFTIPAGMNIHANIWALHHDPEFWNHPEDFDPERLSRFLSSLTAK</sequence>
<dbReference type="InterPro" id="IPR001128">
    <property type="entry name" value="Cyt_P450"/>
</dbReference>
<evidence type="ECO:0000256" key="7">
    <source>
        <dbReference type="ARBA" id="ARBA00023033"/>
    </source>
</evidence>
<dbReference type="FunFam" id="1.10.630.10:FF:000182">
    <property type="entry name" value="Cytochrome P450 3A4"/>
    <property type="match status" value="1"/>
</dbReference>
<dbReference type="GO" id="GO:0020037">
    <property type="term" value="F:heme binding"/>
    <property type="evidence" value="ECO:0007669"/>
    <property type="project" value="InterPro"/>
</dbReference>
<dbReference type="InterPro" id="IPR002401">
    <property type="entry name" value="Cyt_P450_E_grp-I"/>
</dbReference>
<comment type="cofactor">
    <cofactor evidence="1">
        <name>heme</name>
        <dbReference type="ChEBI" id="CHEBI:30413"/>
    </cofactor>
</comment>
<dbReference type="Pfam" id="PF00067">
    <property type="entry name" value="p450"/>
    <property type="match status" value="1"/>
</dbReference>
<accession>A0A2T7PZD3</accession>
<evidence type="ECO:0000256" key="5">
    <source>
        <dbReference type="ARBA" id="ARBA00023002"/>
    </source>
</evidence>
<evidence type="ECO:0000256" key="1">
    <source>
        <dbReference type="ARBA" id="ARBA00001971"/>
    </source>
</evidence>
<keyword evidence="7" id="KW-0503">Monooxygenase</keyword>
<dbReference type="Gene3D" id="1.10.630.10">
    <property type="entry name" value="Cytochrome P450"/>
    <property type="match status" value="1"/>
</dbReference>
<evidence type="ECO:0000313" key="9">
    <source>
        <dbReference type="Proteomes" id="UP000245119"/>
    </source>
</evidence>
<evidence type="ECO:0000256" key="2">
    <source>
        <dbReference type="ARBA" id="ARBA00010617"/>
    </source>
</evidence>
<dbReference type="GO" id="GO:0008395">
    <property type="term" value="F:steroid hydroxylase activity"/>
    <property type="evidence" value="ECO:0007669"/>
    <property type="project" value="TreeGrafter"/>
</dbReference>